<dbReference type="AlphaFoldDB" id="A0A2V3U5P2"/>
<dbReference type="OrthoDB" id="7356934at2"/>
<keyword evidence="3" id="KW-1185">Reference proteome</keyword>
<proteinExistence type="predicted"/>
<dbReference type="InterPro" id="IPR021955">
    <property type="entry name" value="DUF3572"/>
</dbReference>
<feature type="compositionally biased region" description="Pro residues" evidence="1">
    <location>
        <begin position="93"/>
        <end position="102"/>
    </location>
</feature>
<protein>
    <submittedName>
        <fullName evidence="2">Uncharacterized protein DUF3572</fullName>
    </submittedName>
</protein>
<dbReference type="Proteomes" id="UP000248021">
    <property type="component" value="Unassembled WGS sequence"/>
</dbReference>
<reference evidence="2 3" key="1">
    <citation type="submission" date="2018-05" db="EMBL/GenBank/DDBJ databases">
        <title>Genomic Encyclopedia of Type Strains, Phase IV (KMG-IV): sequencing the most valuable type-strain genomes for metagenomic binning, comparative biology and taxonomic classification.</title>
        <authorList>
            <person name="Goeker M."/>
        </authorList>
    </citation>
    <scope>NUCLEOTIDE SEQUENCE [LARGE SCALE GENOMIC DNA]</scope>
    <source>
        <strain evidence="2 3">DSM 6462</strain>
    </source>
</reference>
<feature type="region of interest" description="Disordered" evidence="1">
    <location>
        <begin position="83"/>
        <end position="102"/>
    </location>
</feature>
<evidence type="ECO:0000313" key="3">
    <source>
        <dbReference type="Proteomes" id="UP000248021"/>
    </source>
</evidence>
<dbReference type="EMBL" id="QJJK01000006">
    <property type="protein sequence ID" value="PXW58165.1"/>
    <property type="molecule type" value="Genomic_DNA"/>
</dbReference>
<gene>
    <name evidence="2" type="ORF">C7450_106341</name>
</gene>
<organism evidence="2 3">
    <name type="scientific">Chelatococcus asaccharovorans</name>
    <dbReference type="NCBI Taxonomy" id="28210"/>
    <lineage>
        <taxon>Bacteria</taxon>
        <taxon>Pseudomonadati</taxon>
        <taxon>Pseudomonadota</taxon>
        <taxon>Alphaproteobacteria</taxon>
        <taxon>Hyphomicrobiales</taxon>
        <taxon>Chelatococcaceae</taxon>
        <taxon>Chelatococcus</taxon>
    </lineage>
</organism>
<name>A0A2V3U5P2_9HYPH</name>
<evidence type="ECO:0000256" key="1">
    <source>
        <dbReference type="SAM" id="MobiDB-lite"/>
    </source>
</evidence>
<accession>A0A2V3U5P2</accession>
<dbReference type="Pfam" id="PF12096">
    <property type="entry name" value="DUF3572"/>
    <property type="match status" value="1"/>
</dbReference>
<evidence type="ECO:0000313" key="2">
    <source>
        <dbReference type="EMBL" id="PXW58165.1"/>
    </source>
</evidence>
<sequence>MAPQRPSPPPDPEEIALRALGFLAADDERLERFLGITGLGPDTIRESASQPGFLAAVLDYLASDEALLLTFAANHRLDPQAISHARQKIAGPGEPPGPGAPL</sequence>
<comment type="caution">
    <text evidence="2">The sequence shown here is derived from an EMBL/GenBank/DDBJ whole genome shotgun (WGS) entry which is preliminary data.</text>
</comment>
<dbReference type="RefSeq" id="WP_110375456.1">
    <property type="nucleotide sequence ID" value="NZ_JAHBRY010000001.1"/>
</dbReference>